<dbReference type="InterPro" id="IPR017452">
    <property type="entry name" value="GPCR_Rhodpsn_7TM"/>
</dbReference>
<dbReference type="GO" id="GO:0045202">
    <property type="term" value="C:synapse"/>
    <property type="evidence" value="ECO:0007669"/>
    <property type="project" value="GOC"/>
</dbReference>
<feature type="transmembrane region" description="Helical" evidence="10">
    <location>
        <begin position="68"/>
        <end position="91"/>
    </location>
</feature>
<dbReference type="GO" id="GO:0007268">
    <property type="term" value="P:chemical synaptic transmission"/>
    <property type="evidence" value="ECO:0000318"/>
    <property type="project" value="GO_Central"/>
</dbReference>
<dbReference type="EnsemblMetazoa" id="XM_011663788">
    <property type="protein sequence ID" value="XP_011662090"/>
    <property type="gene ID" value="LOC582743"/>
</dbReference>
<evidence type="ECO:0000256" key="4">
    <source>
        <dbReference type="ARBA" id="ARBA00022989"/>
    </source>
</evidence>
<keyword evidence="5 9" id="KW-0297">G-protein coupled receptor</keyword>
<keyword evidence="6 10" id="KW-0472">Membrane</keyword>
<dbReference type="GO" id="GO:0007187">
    <property type="term" value="P:G protein-coupled receptor signaling pathway, coupled to cyclic nucleotide second messenger"/>
    <property type="evidence" value="ECO:0000318"/>
    <property type="project" value="GO_Central"/>
</dbReference>
<evidence type="ECO:0000256" key="7">
    <source>
        <dbReference type="ARBA" id="ARBA00023170"/>
    </source>
</evidence>
<evidence type="ECO:0000256" key="10">
    <source>
        <dbReference type="SAM" id="Phobius"/>
    </source>
</evidence>
<dbReference type="KEGG" id="spu:582743"/>
<feature type="domain" description="G-protein coupled receptors family 1 profile" evidence="11">
    <location>
        <begin position="48"/>
        <end position="296"/>
    </location>
</feature>
<dbReference type="GO" id="GO:0030594">
    <property type="term" value="F:neurotransmitter receptor activity"/>
    <property type="evidence" value="ECO:0000318"/>
    <property type="project" value="GO_Central"/>
</dbReference>
<evidence type="ECO:0000256" key="8">
    <source>
        <dbReference type="ARBA" id="ARBA00023224"/>
    </source>
</evidence>
<reference evidence="12" key="2">
    <citation type="submission" date="2021-01" db="UniProtKB">
        <authorList>
            <consortium name="EnsemblMetazoa"/>
        </authorList>
    </citation>
    <scope>IDENTIFICATION</scope>
</reference>
<comment type="similarity">
    <text evidence="9">Belongs to the G-protein coupled receptor 1 family.</text>
</comment>
<dbReference type="PRINTS" id="PR00237">
    <property type="entry name" value="GPCRRHODOPSN"/>
</dbReference>
<evidence type="ECO:0000256" key="6">
    <source>
        <dbReference type="ARBA" id="ARBA00023136"/>
    </source>
</evidence>
<dbReference type="Gene3D" id="1.20.1070.10">
    <property type="entry name" value="Rhodopsin 7-helix transmembrane proteins"/>
    <property type="match status" value="1"/>
</dbReference>
<evidence type="ECO:0000256" key="5">
    <source>
        <dbReference type="ARBA" id="ARBA00023040"/>
    </source>
</evidence>
<dbReference type="SMART" id="SM01381">
    <property type="entry name" value="7TM_GPCR_Srsx"/>
    <property type="match status" value="1"/>
</dbReference>
<dbReference type="InParanoid" id="A0A7M7HKK1"/>
<dbReference type="GO" id="GO:0030425">
    <property type="term" value="C:dendrite"/>
    <property type="evidence" value="ECO:0000318"/>
    <property type="project" value="GO_Central"/>
</dbReference>
<feature type="transmembrane region" description="Helical" evidence="10">
    <location>
        <begin position="149"/>
        <end position="169"/>
    </location>
</feature>
<dbReference type="InterPro" id="IPR050569">
    <property type="entry name" value="TAAR"/>
</dbReference>
<dbReference type="InterPro" id="IPR000276">
    <property type="entry name" value="GPCR_Rhodpsn"/>
</dbReference>
<dbReference type="AlphaFoldDB" id="A0A7M7HKK1"/>
<evidence type="ECO:0000313" key="12">
    <source>
        <dbReference type="EnsemblMetazoa" id="XP_011662090"/>
    </source>
</evidence>
<comment type="subcellular location">
    <subcellularLocation>
        <location evidence="1">Cell membrane</location>
        <topology evidence="1">Multi-pass membrane protein</topology>
    </subcellularLocation>
</comment>
<feature type="transmembrane region" description="Helical" evidence="10">
    <location>
        <begin position="32"/>
        <end position="56"/>
    </location>
</feature>
<dbReference type="SUPFAM" id="SSF81321">
    <property type="entry name" value="Family A G protein-coupled receptor-like"/>
    <property type="match status" value="1"/>
</dbReference>
<dbReference type="GO" id="GO:0005886">
    <property type="term" value="C:plasma membrane"/>
    <property type="evidence" value="ECO:0000318"/>
    <property type="project" value="GO_Central"/>
</dbReference>
<feature type="transmembrane region" description="Helical" evidence="10">
    <location>
        <begin position="103"/>
        <end position="128"/>
    </location>
</feature>
<protein>
    <recommendedName>
        <fullName evidence="11">G-protein coupled receptors family 1 profile domain-containing protein</fullName>
    </recommendedName>
</protein>
<proteinExistence type="inferred from homology"/>
<dbReference type="GeneID" id="582743"/>
<dbReference type="PANTHER" id="PTHR24249">
    <property type="entry name" value="HISTAMINE RECEPTOR-RELATED G-PROTEIN COUPLED RECEPTOR"/>
    <property type="match status" value="1"/>
</dbReference>
<sequence>MEVMTTVHVMDGITIAENNVTRLECDFQPLRLLFLIPFILITMLAVPGNLLVMAAVHREKRLKTPTNVLVVGLAVSDLTNGILSIPAAYFWFVNYCDQIVVLYFRFIARTCCACSVVHLVLISIDRYVSVKKPLKYQSLITRRRARKSSVITMLVIIPYMFTVVILYHLVEINKIEVNQFAFEIFWNYIPSSMIAVAMLVTSIIYGYVFYQAHKLRTRMSSMMRSSHKAASVQNSRAKQIRATKTLAFVVLAFAICWLPICIALFVDTNGSSYDPNLAIGPTMAYYMNSFMNPLIYAHRSRDFRGAFKRILRDMVRCVVGGKPAMHRSSSTMSTSQRPSAVEFPPSVADLTPSSVEYPVGATNYVVSNSDTV</sequence>
<keyword evidence="4 10" id="KW-1133">Transmembrane helix</keyword>
<dbReference type="PROSITE" id="PS50262">
    <property type="entry name" value="G_PROTEIN_RECEP_F1_2"/>
    <property type="match status" value="1"/>
</dbReference>
<evidence type="ECO:0000256" key="3">
    <source>
        <dbReference type="ARBA" id="ARBA00022692"/>
    </source>
</evidence>
<evidence type="ECO:0000256" key="9">
    <source>
        <dbReference type="RuleBase" id="RU000688"/>
    </source>
</evidence>
<organism evidence="12 13">
    <name type="scientific">Strongylocentrotus purpuratus</name>
    <name type="common">Purple sea urchin</name>
    <dbReference type="NCBI Taxonomy" id="7668"/>
    <lineage>
        <taxon>Eukaryota</taxon>
        <taxon>Metazoa</taxon>
        <taxon>Echinodermata</taxon>
        <taxon>Eleutherozoa</taxon>
        <taxon>Echinozoa</taxon>
        <taxon>Echinoidea</taxon>
        <taxon>Euechinoidea</taxon>
        <taxon>Echinacea</taxon>
        <taxon>Camarodonta</taxon>
        <taxon>Echinidea</taxon>
        <taxon>Strongylocentrotidae</taxon>
        <taxon>Strongylocentrotus</taxon>
    </lineage>
</organism>
<dbReference type="Proteomes" id="UP000007110">
    <property type="component" value="Unassembled WGS sequence"/>
</dbReference>
<dbReference type="RefSeq" id="XP_011662090.1">
    <property type="nucleotide sequence ID" value="XM_011663788.2"/>
</dbReference>
<feature type="transmembrane region" description="Helical" evidence="10">
    <location>
        <begin position="278"/>
        <end position="297"/>
    </location>
</feature>
<reference evidence="13" key="1">
    <citation type="submission" date="2015-02" db="EMBL/GenBank/DDBJ databases">
        <title>Genome sequencing for Strongylocentrotus purpuratus.</title>
        <authorList>
            <person name="Murali S."/>
            <person name="Liu Y."/>
            <person name="Vee V."/>
            <person name="English A."/>
            <person name="Wang M."/>
            <person name="Skinner E."/>
            <person name="Han Y."/>
            <person name="Muzny D.M."/>
            <person name="Worley K.C."/>
            <person name="Gibbs R.A."/>
        </authorList>
    </citation>
    <scope>NUCLEOTIDE SEQUENCE</scope>
</reference>
<feature type="transmembrane region" description="Helical" evidence="10">
    <location>
        <begin position="246"/>
        <end position="266"/>
    </location>
</feature>
<keyword evidence="7 9" id="KW-0675">Receptor</keyword>
<dbReference type="CDD" id="cd00637">
    <property type="entry name" value="7tm_classA_rhodopsin-like"/>
    <property type="match status" value="1"/>
</dbReference>
<keyword evidence="2" id="KW-1003">Cell membrane</keyword>
<dbReference type="Pfam" id="PF00001">
    <property type="entry name" value="7tm_1"/>
    <property type="match status" value="1"/>
</dbReference>
<name>A0A7M7HKK1_STRPU</name>
<dbReference type="OrthoDB" id="10042731at2759"/>
<dbReference type="PROSITE" id="PS00237">
    <property type="entry name" value="G_PROTEIN_RECEP_F1_1"/>
    <property type="match status" value="1"/>
</dbReference>
<accession>A0A7M7HKK1</accession>
<evidence type="ECO:0000313" key="13">
    <source>
        <dbReference type="Proteomes" id="UP000007110"/>
    </source>
</evidence>
<evidence type="ECO:0000259" key="11">
    <source>
        <dbReference type="PROSITE" id="PS50262"/>
    </source>
</evidence>
<evidence type="ECO:0000256" key="2">
    <source>
        <dbReference type="ARBA" id="ARBA00022475"/>
    </source>
</evidence>
<keyword evidence="13" id="KW-1185">Reference proteome</keyword>
<evidence type="ECO:0000256" key="1">
    <source>
        <dbReference type="ARBA" id="ARBA00004651"/>
    </source>
</evidence>
<dbReference type="GO" id="GO:0004993">
    <property type="term" value="F:G protein-coupled serotonin receptor activity"/>
    <property type="evidence" value="ECO:0000318"/>
    <property type="project" value="GO_Central"/>
</dbReference>
<keyword evidence="8 9" id="KW-0807">Transducer</keyword>
<feature type="transmembrane region" description="Helical" evidence="10">
    <location>
        <begin position="189"/>
        <end position="210"/>
    </location>
</feature>
<keyword evidence="3 9" id="KW-0812">Transmembrane</keyword>